<dbReference type="KEGG" id="taqu:KDW03_10160"/>
<organism evidence="2 3">
    <name type="scientific">Thermospira aquatica</name>
    <dbReference type="NCBI Taxonomy" id="2828656"/>
    <lineage>
        <taxon>Bacteria</taxon>
        <taxon>Pseudomonadati</taxon>
        <taxon>Spirochaetota</taxon>
        <taxon>Spirochaetia</taxon>
        <taxon>Brevinematales</taxon>
        <taxon>Thermospiraceae</taxon>
        <taxon>Thermospira</taxon>
    </lineage>
</organism>
<dbReference type="AlphaFoldDB" id="A0AAX3BC44"/>
<feature type="chain" id="PRO_5043993609" description="SH3 domain-containing protein" evidence="1">
    <location>
        <begin position="22"/>
        <end position="427"/>
    </location>
</feature>
<evidence type="ECO:0000313" key="2">
    <source>
        <dbReference type="EMBL" id="URA09832.1"/>
    </source>
</evidence>
<gene>
    <name evidence="2" type="ORF">KDW03_10160</name>
</gene>
<dbReference type="Proteomes" id="UP001056539">
    <property type="component" value="Chromosome"/>
</dbReference>
<evidence type="ECO:0000256" key="1">
    <source>
        <dbReference type="SAM" id="SignalP"/>
    </source>
</evidence>
<reference evidence="2" key="2">
    <citation type="submission" date="2022-06" db="EMBL/GenBank/DDBJ databases">
        <title>Thermospira aquatica gen. nov., sp. nov.</title>
        <authorList>
            <person name="Ben Ali Gam Z."/>
            <person name="Labat M."/>
        </authorList>
    </citation>
    <scope>NUCLEOTIDE SEQUENCE</scope>
    <source>
        <strain evidence="2">F1F22</strain>
    </source>
</reference>
<protein>
    <recommendedName>
        <fullName evidence="4">SH3 domain-containing protein</fullName>
    </recommendedName>
</protein>
<accession>A0AAX3BC44</accession>
<evidence type="ECO:0008006" key="4">
    <source>
        <dbReference type="Google" id="ProtNLM"/>
    </source>
</evidence>
<reference evidence="2" key="1">
    <citation type="submission" date="2021-04" db="EMBL/GenBank/DDBJ databases">
        <authorList>
            <person name="Postec A."/>
        </authorList>
    </citation>
    <scope>NUCLEOTIDE SEQUENCE</scope>
    <source>
        <strain evidence="2">F1F22</strain>
    </source>
</reference>
<feature type="signal peptide" evidence="1">
    <location>
        <begin position="1"/>
        <end position="21"/>
    </location>
</feature>
<name>A0AAX3BC44_9SPIR</name>
<dbReference type="RefSeq" id="WP_271434966.1">
    <property type="nucleotide sequence ID" value="NZ_CP073355.1"/>
</dbReference>
<keyword evidence="1" id="KW-0732">Signal</keyword>
<proteinExistence type="predicted"/>
<keyword evidence="3" id="KW-1185">Reference proteome</keyword>
<dbReference type="SUPFAM" id="SSF82171">
    <property type="entry name" value="DPP6 N-terminal domain-like"/>
    <property type="match status" value="1"/>
</dbReference>
<evidence type="ECO:0000313" key="3">
    <source>
        <dbReference type="Proteomes" id="UP001056539"/>
    </source>
</evidence>
<sequence>MKKTFVSLSLFLCLTGGIAQVGTLAEFGLVFPQPGESNSMGFLPPGTVVQMKGVSENWKYIEGRGLKGWTRGEVVTISSEWKITQSQELVVCPAIFLDENTLALWWYKKQLWWFDIDARKVVRKEAFDDISEILGLYRQRWLVYTISYFDPMKEKPTMISDMWVYDIRSKKKIQLGIFDDKKTSFEGFLVSPDHRYALVRIRGKNHIVTHVLDLSAFRWVSWVTNVSQPQWYGTNQIIFRTKDTIVISDLSTWLSNSGSVDGEALLLPKGVKNVSSFRIVATNIYILAEKKIYRGRVGETNWEVTDFRSFDWNSDQTLNFYVDSAGGHMYDLRRKKLIPEFSGENPVTEFIGFTLEGVLIQKNFAKIPTIFLLTSQLEESYRYKAIDKIHASDGNGTLLEVIDYVGELLIAVEKPGKGYYFIFPRRL</sequence>
<dbReference type="EMBL" id="CP073355">
    <property type="protein sequence ID" value="URA09832.1"/>
    <property type="molecule type" value="Genomic_DNA"/>
</dbReference>